<accession>A0A8J7UI55</accession>
<dbReference type="AlphaFoldDB" id="A0A8J7UI55"/>
<name>A0A8J7UI55_9HYPH</name>
<gene>
    <name evidence="2" type="ORF">J5Y06_02035</name>
</gene>
<proteinExistence type="predicted"/>
<sequence length="61" mass="6381">MTANTNKPQQPSGTAVDDEDPNHSPVRGRTMPTGPAQPFDVEHVESDRAKSQGPKPGEGAG</sequence>
<organism evidence="2 3">
    <name type="scientific">Tianweitania sediminis</name>
    <dbReference type="NCBI Taxonomy" id="1502156"/>
    <lineage>
        <taxon>Bacteria</taxon>
        <taxon>Pseudomonadati</taxon>
        <taxon>Pseudomonadota</taxon>
        <taxon>Alphaproteobacteria</taxon>
        <taxon>Hyphomicrobiales</taxon>
        <taxon>Phyllobacteriaceae</taxon>
        <taxon>Tianweitania</taxon>
    </lineage>
</organism>
<evidence type="ECO:0000313" key="3">
    <source>
        <dbReference type="Proteomes" id="UP000666240"/>
    </source>
</evidence>
<reference evidence="2" key="1">
    <citation type="submission" date="2021-03" db="EMBL/GenBank/DDBJ databases">
        <title>Genome sequencing and assembly of Tianweitania sediminis.</title>
        <authorList>
            <person name="Chhetri G."/>
        </authorList>
    </citation>
    <scope>NUCLEOTIDE SEQUENCE</scope>
    <source>
        <strain evidence="2">Z8</strain>
    </source>
</reference>
<dbReference type="Proteomes" id="UP000666240">
    <property type="component" value="Unassembled WGS sequence"/>
</dbReference>
<feature type="compositionally biased region" description="Polar residues" evidence="1">
    <location>
        <begin position="1"/>
        <end position="13"/>
    </location>
</feature>
<comment type="caution">
    <text evidence="2">The sequence shown here is derived from an EMBL/GenBank/DDBJ whole genome shotgun (WGS) entry which is preliminary data.</text>
</comment>
<dbReference type="EMBL" id="JAGIYY010000001">
    <property type="protein sequence ID" value="MBP0437430.1"/>
    <property type="molecule type" value="Genomic_DNA"/>
</dbReference>
<protein>
    <submittedName>
        <fullName evidence="2">Uncharacterized protein</fullName>
    </submittedName>
</protein>
<evidence type="ECO:0000313" key="2">
    <source>
        <dbReference type="EMBL" id="MBP0437430.1"/>
    </source>
</evidence>
<dbReference type="RefSeq" id="WP_209333439.1">
    <property type="nucleotide sequence ID" value="NZ_JAGIYY010000001.1"/>
</dbReference>
<keyword evidence="3" id="KW-1185">Reference proteome</keyword>
<feature type="region of interest" description="Disordered" evidence="1">
    <location>
        <begin position="1"/>
        <end position="61"/>
    </location>
</feature>
<feature type="compositionally biased region" description="Basic and acidic residues" evidence="1">
    <location>
        <begin position="40"/>
        <end position="50"/>
    </location>
</feature>
<evidence type="ECO:0000256" key="1">
    <source>
        <dbReference type="SAM" id="MobiDB-lite"/>
    </source>
</evidence>